<reference evidence="3" key="1">
    <citation type="journal article" date="2023" name="Mol. Phylogenet. Evol.">
        <title>Genome-scale phylogeny and comparative genomics of the fungal order Sordariales.</title>
        <authorList>
            <person name="Hensen N."/>
            <person name="Bonometti L."/>
            <person name="Westerberg I."/>
            <person name="Brannstrom I.O."/>
            <person name="Guillou S."/>
            <person name="Cros-Aarteil S."/>
            <person name="Calhoun S."/>
            <person name="Haridas S."/>
            <person name="Kuo A."/>
            <person name="Mondo S."/>
            <person name="Pangilinan J."/>
            <person name="Riley R."/>
            <person name="LaButti K."/>
            <person name="Andreopoulos B."/>
            <person name="Lipzen A."/>
            <person name="Chen C."/>
            <person name="Yan M."/>
            <person name="Daum C."/>
            <person name="Ng V."/>
            <person name="Clum A."/>
            <person name="Steindorff A."/>
            <person name="Ohm R.A."/>
            <person name="Martin F."/>
            <person name="Silar P."/>
            <person name="Natvig D.O."/>
            <person name="Lalanne C."/>
            <person name="Gautier V."/>
            <person name="Ament-Velasquez S.L."/>
            <person name="Kruys A."/>
            <person name="Hutchinson M.I."/>
            <person name="Powell A.J."/>
            <person name="Barry K."/>
            <person name="Miller A.N."/>
            <person name="Grigoriev I.V."/>
            <person name="Debuchy R."/>
            <person name="Gladieux P."/>
            <person name="Hiltunen Thoren M."/>
            <person name="Johannesson H."/>
        </authorList>
    </citation>
    <scope>NUCLEOTIDE SEQUENCE</scope>
    <source>
        <strain evidence="3">CBS 990.96</strain>
    </source>
</reference>
<sequence>MPRQYVLFGRPVPRLGARRVSLLLLTLALFAIFSLIFTLPTSIPASPSLSTAGQTLSQAGERLTAASGKISTTLKSPWLHKLNPWKQPSHAPPRQKNDTDGDSWWYSDWKSLTMPFSSSVTLDENRSLLPVLKERTPIYCYYDNTLDKERASKDAESELLLSWRRAWWAQGFKPIILSPAEAMNNPMYEELQKLKDMKQSLRTDLMRWLAWENMGGGLLASNYLFPMGAYDDDLLSYLRRGEFPKLTKWQGLDEGLFVGPKADVHAAIKLVISSSNLGSSQSLVAAVQNDKTTDPFTTDPVPKSLAFYSSHVINTQYSKLSDAITTSRATGLKSLNQLIISHLHLTWQNIFSKGIAVVKPIPHHTTYLITPGYKLASRLAHCPESPLPDSCPPNAPKCTPCDDERPLKITTPAHYNNDTSLFTIGVVPHPYTATMLISLRRELDIRYIRRESARDPWVTDLTAEVSPEGVPAAPRVLRFKEAVASEKSHFRSLWLPAEQLPIPDADLDWIFGFQVPSEASYADSPSENGGVPTHDPKDGPVPTEKELKMEPVLIEKARKVVNAQSGGKPKKQGPGIGGMKEAVEAWNLADIEAWRFARAYLARQTVERRKWEEEEAKYADGMGSESGRRD</sequence>
<keyword evidence="2" id="KW-1133">Transmembrane helix</keyword>
<gene>
    <name evidence="3" type="ORF">QBC38DRAFT_491989</name>
</gene>
<keyword evidence="4" id="KW-1185">Reference proteome</keyword>
<dbReference type="EMBL" id="MU865544">
    <property type="protein sequence ID" value="KAK4221470.1"/>
    <property type="molecule type" value="Genomic_DNA"/>
</dbReference>
<feature type="region of interest" description="Disordered" evidence="1">
    <location>
        <begin position="520"/>
        <end position="545"/>
    </location>
</feature>
<organism evidence="3 4">
    <name type="scientific">Podospora fimiseda</name>
    <dbReference type="NCBI Taxonomy" id="252190"/>
    <lineage>
        <taxon>Eukaryota</taxon>
        <taxon>Fungi</taxon>
        <taxon>Dikarya</taxon>
        <taxon>Ascomycota</taxon>
        <taxon>Pezizomycotina</taxon>
        <taxon>Sordariomycetes</taxon>
        <taxon>Sordariomycetidae</taxon>
        <taxon>Sordariales</taxon>
        <taxon>Podosporaceae</taxon>
        <taxon>Podospora</taxon>
    </lineage>
</organism>
<reference evidence="3" key="2">
    <citation type="submission" date="2023-05" db="EMBL/GenBank/DDBJ databases">
        <authorList>
            <consortium name="Lawrence Berkeley National Laboratory"/>
            <person name="Steindorff A."/>
            <person name="Hensen N."/>
            <person name="Bonometti L."/>
            <person name="Westerberg I."/>
            <person name="Brannstrom I.O."/>
            <person name="Guillou S."/>
            <person name="Cros-Aarteil S."/>
            <person name="Calhoun S."/>
            <person name="Haridas S."/>
            <person name="Kuo A."/>
            <person name="Mondo S."/>
            <person name="Pangilinan J."/>
            <person name="Riley R."/>
            <person name="Labutti K."/>
            <person name="Andreopoulos B."/>
            <person name="Lipzen A."/>
            <person name="Chen C."/>
            <person name="Yanf M."/>
            <person name="Daum C."/>
            <person name="Ng V."/>
            <person name="Clum A."/>
            <person name="Ohm R."/>
            <person name="Martin F."/>
            <person name="Silar P."/>
            <person name="Natvig D."/>
            <person name="Lalanne C."/>
            <person name="Gautier V."/>
            <person name="Ament-Velasquez S.L."/>
            <person name="Kruys A."/>
            <person name="Hutchinson M.I."/>
            <person name="Powell A.J."/>
            <person name="Barry K."/>
            <person name="Miller A.N."/>
            <person name="Grigoriev I.V."/>
            <person name="Debuchy R."/>
            <person name="Gladieux P."/>
            <person name="Thoren M.H."/>
            <person name="Johannesson H."/>
        </authorList>
    </citation>
    <scope>NUCLEOTIDE SEQUENCE</scope>
    <source>
        <strain evidence="3">CBS 990.96</strain>
    </source>
</reference>
<protein>
    <submittedName>
        <fullName evidence="3">Uncharacterized protein</fullName>
    </submittedName>
</protein>
<keyword evidence="2" id="KW-0812">Transmembrane</keyword>
<feature type="compositionally biased region" description="Basic and acidic residues" evidence="1">
    <location>
        <begin position="534"/>
        <end position="545"/>
    </location>
</feature>
<dbReference type="PANTHER" id="PTHR42055">
    <property type="entry name" value="YALI0E03476P"/>
    <property type="match status" value="1"/>
</dbReference>
<accession>A0AAN7BGI4</accession>
<evidence type="ECO:0000256" key="1">
    <source>
        <dbReference type="SAM" id="MobiDB-lite"/>
    </source>
</evidence>
<proteinExistence type="predicted"/>
<dbReference type="Proteomes" id="UP001301958">
    <property type="component" value="Unassembled WGS sequence"/>
</dbReference>
<feature type="transmembrane region" description="Helical" evidence="2">
    <location>
        <begin position="20"/>
        <end position="39"/>
    </location>
</feature>
<dbReference type="PANTHER" id="PTHR42055:SF1">
    <property type="entry name" value="YALI0E03476P"/>
    <property type="match status" value="1"/>
</dbReference>
<evidence type="ECO:0000256" key="2">
    <source>
        <dbReference type="SAM" id="Phobius"/>
    </source>
</evidence>
<evidence type="ECO:0000313" key="3">
    <source>
        <dbReference type="EMBL" id="KAK4221470.1"/>
    </source>
</evidence>
<comment type="caution">
    <text evidence="3">The sequence shown here is derived from an EMBL/GenBank/DDBJ whole genome shotgun (WGS) entry which is preliminary data.</text>
</comment>
<keyword evidence="2" id="KW-0472">Membrane</keyword>
<feature type="region of interest" description="Disordered" evidence="1">
    <location>
        <begin position="610"/>
        <end position="630"/>
    </location>
</feature>
<dbReference type="AlphaFoldDB" id="A0AAN7BGI4"/>
<name>A0AAN7BGI4_9PEZI</name>
<evidence type="ECO:0000313" key="4">
    <source>
        <dbReference type="Proteomes" id="UP001301958"/>
    </source>
</evidence>